<reference evidence="3" key="1">
    <citation type="submission" date="2009-11" db="EMBL/GenBank/DDBJ databases">
        <authorList>
            <consortium name="Porcine genome sequencing project"/>
        </authorList>
    </citation>
    <scope>NUCLEOTIDE SEQUENCE [LARGE SCALE GENOMIC DNA]</scope>
    <source>
        <strain evidence="3">Duroc</strain>
    </source>
</reference>
<dbReference type="Bgee" id="ENSSSCG00000016083">
    <property type="expression patterns" value="Expressed in pons and 44 other cell types or tissues"/>
</dbReference>
<keyword evidence="3" id="KW-1185">Reference proteome</keyword>
<dbReference type="GlyGen" id="A0A287AG77">
    <property type="glycosylation" value="1 site"/>
</dbReference>
<evidence type="ECO:0000313" key="3">
    <source>
        <dbReference type="Proteomes" id="UP000008227"/>
    </source>
</evidence>
<proteinExistence type="evidence at protein level"/>
<reference evidence="2" key="3">
    <citation type="submission" date="2025-08" db="UniProtKB">
        <authorList>
            <consortium name="Ensembl"/>
        </authorList>
    </citation>
    <scope>IDENTIFICATION</scope>
</reference>
<dbReference type="Ensembl" id="ENSSSCT00000056779.3">
    <property type="protein sequence ID" value="ENSSSCP00000042901.3"/>
    <property type="gene ID" value="ENSSSCG00000061867.1"/>
</dbReference>
<reference evidence="2" key="4">
    <citation type="submission" date="2025-09" db="UniProtKB">
        <authorList>
            <consortium name="Ensembl"/>
        </authorList>
    </citation>
    <scope>IDENTIFICATION</scope>
</reference>
<evidence type="ECO:0000256" key="1">
    <source>
        <dbReference type="SAM" id="MobiDB-lite"/>
    </source>
</evidence>
<evidence type="ECO:0000313" key="2">
    <source>
        <dbReference type="Ensembl" id="ENSSSCP00000042901.3"/>
    </source>
</evidence>
<dbReference type="ExpressionAtlas" id="A0A287AG77">
    <property type="expression patterns" value="baseline and differential"/>
</dbReference>
<protein>
    <submittedName>
        <fullName evidence="2">Uncharacterized protein</fullName>
    </submittedName>
</protein>
<reference evidence="2" key="2">
    <citation type="journal article" date="2020" name="Gigascience">
        <title>An improved pig reference genome sequence to enable pig genetics and genomics research.</title>
        <authorList>
            <person name="Warr A."/>
            <person name="Affara N."/>
            <person name="Aken B."/>
            <person name="Beiki H."/>
            <person name="Bickhart D.M."/>
            <person name="Billis K."/>
            <person name="Chow W."/>
            <person name="Eory L."/>
            <person name="Finlayson H.A."/>
            <person name="Flicek P."/>
            <person name="Giron C.G."/>
            <person name="Griffin D.K."/>
            <person name="Hall R."/>
            <person name="Hannum G."/>
            <person name="Hourlier T."/>
            <person name="Howe K."/>
            <person name="Hume D.A."/>
            <person name="Izuogu O."/>
            <person name="Kim K."/>
            <person name="Koren S."/>
            <person name="Liu H."/>
            <person name="Manchanda N."/>
            <person name="Martin F.J."/>
            <person name="Nonneman D.J."/>
            <person name="O'Connor R.E."/>
            <person name="Phillippy A.M."/>
            <person name="Rohrer G.A."/>
            <person name="Rosen B.D."/>
            <person name="Rund L.A."/>
            <person name="Sargent C.A."/>
            <person name="Schook L.B."/>
            <person name="Schroeder S.G."/>
            <person name="Schwartz A.S."/>
            <person name="Skinner B.M."/>
            <person name="Talbot R."/>
            <person name="Tseng E."/>
            <person name="Tuggle C.K."/>
            <person name="Watson M."/>
            <person name="Smith T.P.L."/>
            <person name="Archibald A.L."/>
        </authorList>
    </citation>
    <scope>NUCLEOTIDE SEQUENCE [LARGE SCALE GENOMIC DNA]</scope>
    <source>
        <strain evidence="2">Duroc</strain>
    </source>
</reference>
<feature type="region of interest" description="Disordered" evidence="1">
    <location>
        <begin position="1"/>
        <end position="90"/>
    </location>
</feature>
<organism evidence="2 3">
    <name type="scientific">Sus scrofa</name>
    <name type="common">Pig</name>
    <dbReference type="NCBI Taxonomy" id="9823"/>
    <lineage>
        <taxon>Eukaryota</taxon>
        <taxon>Metazoa</taxon>
        <taxon>Chordata</taxon>
        <taxon>Craniata</taxon>
        <taxon>Vertebrata</taxon>
        <taxon>Euteleostomi</taxon>
        <taxon>Mammalia</taxon>
        <taxon>Eutheria</taxon>
        <taxon>Laurasiatheria</taxon>
        <taxon>Artiodactyla</taxon>
        <taxon>Suina</taxon>
        <taxon>Suidae</taxon>
        <taxon>Sus</taxon>
    </lineage>
</organism>
<evidence type="ECO:0007829" key="4">
    <source>
        <dbReference type="PeptideAtlas" id="A0A287AG77"/>
    </source>
</evidence>
<name>A0A287AG77_PIG</name>
<sequence length="167" mass="17120">MSAPVPSGWTLLLGVPPPPREPETRSAMAEGAAGREGPSSPEAAGGEDDPRVGLDAASGDCVAAAPGDRWRDRRSGVALPGAAGTPADSEAGLLETARATPRRSSIIKDVRCPEASQAWHCFVPSPSLLSLPSLSGGSQTQFLAVRSRSDFFFPDSGGKVPLGVLAF</sequence>
<keyword evidence="4" id="KW-1267">Proteomics identification</keyword>
<dbReference type="GeneTree" id="ENSGT01030000235401"/>
<accession>A0A287AG77</accession>
<dbReference type="AlphaFoldDB" id="A0A287AG77"/>
<dbReference type="Proteomes" id="UP000008227">
    <property type="component" value="Chromosome 15"/>
</dbReference>